<feature type="transmembrane region" description="Helical" evidence="3">
    <location>
        <begin position="271"/>
        <end position="292"/>
    </location>
</feature>
<dbReference type="Pfam" id="PF00635">
    <property type="entry name" value="Motile_Sperm"/>
    <property type="match status" value="1"/>
</dbReference>
<dbReference type="FunFam" id="2.60.40.10:FF:000813">
    <property type="entry name" value="Vesicle-associated protein 1-1"/>
    <property type="match status" value="1"/>
</dbReference>
<dbReference type="PANTHER" id="PTHR10809:SF148">
    <property type="entry name" value="OS01G0936800 PROTEIN"/>
    <property type="match status" value="1"/>
</dbReference>
<dbReference type="InterPro" id="IPR000535">
    <property type="entry name" value="MSP_dom"/>
</dbReference>
<evidence type="ECO:0000256" key="1">
    <source>
        <dbReference type="ARBA" id="ARBA00008932"/>
    </source>
</evidence>
<organism evidence="5 6">
    <name type="scientific">Jatropha curcas</name>
    <name type="common">Barbados nut</name>
    <dbReference type="NCBI Taxonomy" id="180498"/>
    <lineage>
        <taxon>Eukaryota</taxon>
        <taxon>Viridiplantae</taxon>
        <taxon>Streptophyta</taxon>
        <taxon>Embryophyta</taxon>
        <taxon>Tracheophyta</taxon>
        <taxon>Spermatophyta</taxon>
        <taxon>Magnoliopsida</taxon>
        <taxon>eudicotyledons</taxon>
        <taxon>Gunneridae</taxon>
        <taxon>Pentapetalae</taxon>
        <taxon>rosids</taxon>
        <taxon>fabids</taxon>
        <taxon>Malpighiales</taxon>
        <taxon>Euphorbiaceae</taxon>
        <taxon>Crotonoideae</taxon>
        <taxon>Jatropheae</taxon>
        <taxon>Jatropha</taxon>
    </lineage>
</organism>
<evidence type="ECO:0000313" key="6">
    <source>
        <dbReference type="Proteomes" id="UP000027138"/>
    </source>
</evidence>
<gene>
    <name evidence="5" type="ORF">JCGZ_02027</name>
</gene>
<evidence type="ECO:0000256" key="2">
    <source>
        <dbReference type="SAM" id="Coils"/>
    </source>
</evidence>
<name>A0A067L7F4_JATCU</name>
<dbReference type="EMBL" id="KK914334">
    <property type="protein sequence ID" value="KDP40029.1"/>
    <property type="molecule type" value="Genomic_DNA"/>
</dbReference>
<dbReference type="GO" id="GO:0090158">
    <property type="term" value="P:endoplasmic reticulum membrane organization"/>
    <property type="evidence" value="ECO:0007669"/>
    <property type="project" value="TreeGrafter"/>
</dbReference>
<accession>A0A067L7F4</accession>
<keyword evidence="3" id="KW-1133">Transmembrane helix</keyword>
<feature type="domain" description="MSP" evidence="4">
    <location>
        <begin position="5"/>
        <end position="125"/>
    </location>
</feature>
<dbReference type="InterPro" id="IPR008962">
    <property type="entry name" value="PapD-like_sf"/>
</dbReference>
<dbReference type="PANTHER" id="PTHR10809">
    <property type="entry name" value="VESICLE-ASSOCIATED MEMBRANE PROTEIN-ASSOCIATED PROTEIN"/>
    <property type="match status" value="1"/>
</dbReference>
<keyword evidence="3" id="KW-0812">Transmembrane</keyword>
<dbReference type="InterPro" id="IPR016763">
    <property type="entry name" value="VAP"/>
</dbReference>
<comment type="similarity">
    <text evidence="1">Belongs to the VAMP-associated protein (VAP) (TC 9.B.17) family.</text>
</comment>
<sequence length="294" mass="33123">MAAELLEIQPRELRFTFELKKQSSCSVQLSNRSDQYVAFKVKTTSPKKYCVRPNIGVIKPNVTSEFTVTMQAQKAAPPDFQCKDKFLVQGVIVPFGTTDEDITSSMFSKENGKYVEEKKLKVALISPPHSPVLLPNNGELKKDPCYDTSLHRDVEQNGIENIPPPQNSTEEVSSFQPAKNIEELKTVKNAEPRPAEAIGNLESAKDAVEPKLLEDFEELKSKLHVMDSKLREAEQMITKLTDERSTAIKEKDLLKHEVKLLRSKNVKRIQVGFPLLYVCTVALICLALGYRIHP</sequence>
<evidence type="ECO:0000259" key="4">
    <source>
        <dbReference type="PROSITE" id="PS50202"/>
    </source>
</evidence>
<reference evidence="5 6" key="1">
    <citation type="journal article" date="2014" name="PLoS ONE">
        <title>Global Analysis of Gene Expression Profiles in Physic Nut (Jatropha curcas L.) Seedlings Exposed to Salt Stress.</title>
        <authorList>
            <person name="Zhang L."/>
            <person name="Zhang C."/>
            <person name="Wu P."/>
            <person name="Chen Y."/>
            <person name="Li M."/>
            <person name="Jiang H."/>
            <person name="Wu G."/>
        </authorList>
    </citation>
    <scope>NUCLEOTIDE SEQUENCE [LARGE SCALE GENOMIC DNA]</scope>
    <source>
        <strain evidence="6">cv. GZQX0401</strain>
        <tissue evidence="5">Young leaves</tissue>
    </source>
</reference>
<keyword evidence="3" id="KW-0472">Membrane</keyword>
<feature type="coiled-coil region" evidence="2">
    <location>
        <begin position="216"/>
        <end position="250"/>
    </location>
</feature>
<dbReference type="AlphaFoldDB" id="A0A067L7F4"/>
<dbReference type="KEGG" id="jcu:105631834"/>
<evidence type="ECO:0000256" key="3">
    <source>
        <dbReference type="SAM" id="Phobius"/>
    </source>
</evidence>
<keyword evidence="6" id="KW-1185">Reference proteome</keyword>
<dbReference type="OrthoDB" id="264603at2759"/>
<dbReference type="InterPro" id="IPR013783">
    <property type="entry name" value="Ig-like_fold"/>
</dbReference>
<dbReference type="STRING" id="180498.A0A067L7F4"/>
<dbReference type="GO" id="GO:0005886">
    <property type="term" value="C:plasma membrane"/>
    <property type="evidence" value="ECO:0007669"/>
    <property type="project" value="TreeGrafter"/>
</dbReference>
<evidence type="ECO:0000313" key="5">
    <source>
        <dbReference type="EMBL" id="KDP40029.1"/>
    </source>
</evidence>
<dbReference type="Proteomes" id="UP000027138">
    <property type="component" value="Unassembled WGS sequence"/>
</dbReference>
<dbReference type="SUPFAM" id="SSF49354">
    <property type="entry name" value="PapD-like"/>
    <property type="match status" value="1"/>
</dbReference>
<dbReference type="PROSITE" id="PS50202">
    <property type="entry name" value="MSP"/>
    <property type="match status" value="1"/>
</dbReference>
<proteinExistence type="inferred from homology"/>
<protein>
    <recommendedName>
        <fullName evidence="4">MSP domain-containing protein</fullName>
    </recommendedName>
</protein>
<dbReference type="PIRSF" id="PIRSF019693">
    <property type="entry name" value="VAMP-associated"/>
    <property type="match status" value="1"/>
</dbReference>
<keyword evidence="2" id="KW-0175">Coiled coil</keyword>
<dbReference type="GO" id="GO:0061817">
    <property type="term" value="P:endoplasmic reticulum-plasma membrane tethering"/>
    <property type="evidence" value="ECO:0007669"/>
    <property type="project" value="TreeGrafter"/>
</dbReference>
<dbReference type="Gene3D" id="2.60.40.10">
    <property type="entry name" value="Immunoglobulins"/>
    <property type="match status" value="1"/>
</dbReference>
<dbReference type="GO" id="GO:0005789">
    <property type="term" value="C:endoplasmic reticulum membrane"/>
    <property type="evidence" value="ECO:0007669"/>
    <property type="project" value="InterPro"/>
</dbReference>